<feature type="transmembrane region" description="Helical" evidence="1">
    <location>
        <begin position="12"/>
        <end position="30"/>
    </location>
</feature>
<dbReference type="AlphaFoldDB" id="A0A174P668"/>
<keyword evidence="1" id="KW-1133">Transmembrane helix</keyword>
<keyword evidence="1" id="KW-0812">Transmembrane</keyword>
<evidence type="ECO:0000313" key="2">
    <source>
        <dbReference type="EMBL" id="CUP55386.1"/>
    </source>
</evidence>
<evidence type="ECO:0008006" key="4">
    <source>
        <dbReference type="Google" id="ProtNLM"/>
    </source>
</evidence>
<proteinExistence type="predicted"/>
<gene>
    <name evidence="2" type="ORF">ERS417307_03931</name>
</gene>
<sequence length="197" mass="20896">MRLGDRVGVVGIRAAVVGYLGYLVAFGIGVDQRGREIVLDTEIILLVEGIYLVIGSARGLSAQAFHGTEHLPHACRNLGAECQFEHVPEYGCLAVPDGLAVTVNIVHLAVVGLAVLTLVVYREDGVGIVQAPPPLAAGSAEVIRIGVLRPLVGSGRKLHEIMMEYGVADVEAVGYGSPEKLLPRIDEQFIQLVGREG</sequence>
<dbReference type="EMBL" id="CYZF01000015">
    <property type="protein sequence ID" value="CUP55386.1"/>
    <property type="molecule type" value="Genomic_DNA"/>
</dbReference>
<keyword evidence="1" id="KW-0472">Membrane</keyword>
<name>A0A174P668_BACUN</name>
<evidence type="ECO:0000256" key="1">
    <source>
        <dbReference type="SAM" id="Phobius"/>
    </source>
</evidence>
<accession>A0A174P668</accession>
<evidence type="ECO:0000313" key="3">
    <source>
        <dbReference type="Proteomes" id="UP000095419"/>
    </source>
</evidence>
<feature type="transmembrane region" description="Helical" evidence="1">
    <location>
        <begin position="99"/>
        <end position="121"/>
    </location>
</feature>
<reference evidence="2 3" key="1">
    <citation type="submission" date="2015-09" db="EMBL/GenBank/DDBJ databases">
        <authorList>
            <consortium name="Pathogen Informatics"/>
        </authorList>
    </citation>
    <scope>NUCLEOTIDE SEQUENCE [LARGE SCALE GENOMIC DNA]</scope>
    <source>
        <strain evidence="2 3">2789STDY5608791</strain>
    </source>
</reference>
<organism evidence="2 3">
    <name type="scientific">Bacteroides uniformis</name>
    <dbReference type="NCBI Taxonomy" id="820"/>
    <lineage>
        <taxon>Bacteria</taxon>
        <taxon>Pseudomonadati</taxon>
        <taxon>Bacteroidota</taxon>
        <taxon>Bacteroidia</taxon>
        <taxon>Bacteroidales</taxon>
        <taxon>Bacteroidaceae</taxon>
        <taxon>Bacteroides</taxon>
    </lineage>
</organism>
<dbReference type="Proteomes" id="UP000095419">
    <property type="component" value="Unassembled WGS sequence"/>
</dbReference>
<protein>
    <recommendedName>
        <fullName evidence="4">Transmembrane protein</fullName>
    </recommendedName>
</protein>